<accession>A0ABM7PI28</accession>
<dbReference type="PANTHER" id="PTHR48228">
    <property type="entry name" value="SUCCINYL-COA--D-CITRAMALATE COA-TRANSFERASE"/>
    <property type="match status" value="1"/>
</dbReference>
<name>A0ABM7PI28_9BACT</name>
<dbReference type="Proteomes" id="UP001320148">
    <property type="component" value="Chromosome"/>
</dbReference>
<dbReference type="PANTHER" id="PTHR48228:SF5">
    <property type="entry name" value="ALPHA-METHYLACYL-COA RACEMASE"/>
    <property type="match status" value="1"/>
</dbReference>
<reference evidence="1 2" key="1">
    <citation type="submission" date="2021-02" db="EMBL/GenBank/DDBJ databases">
        <title>Complete genome of Desulfoluna sp. strain ASN36.</title>
        <authorList>
            <person name="Takahashi A."/>
            <person name="Kojima H."/>
            <person name="Fukui M."/>
        </authorList>
    </citation>
    <scope>NUCLEOTIDE SEQUENCE [LARGE SCALE GENOMIC DNA]</scope>
    <source>
        <strain evidence="1 2">ASN36</strain>
    </source>
</reference>
<dbReference type="GO" id="GO:0016740">
    <property type="term" value="F:transferase activity"/>
    <property type="evidence" value="ECO:0007669"/>
    <property type="project" value="UniProtKB-KW"/>
</dbReference>
<dbReference type="EMBL" id="AP024488">
    <property type="protein sequence ID" value="BCS97241.1"/>
    <property type="molecule type" value="Genomic_DNA"/>
</dbReference>
<dbReference type="InterPro" id="IPR003673">
    <property type="entry name" value="CoA-Trfase_fam_III"/>
</dbReference>
<dbReference type="Gene3D" id="3.30.1540.10">
    <property type="entry name" value="formyl-coa transferase, domain 3"/>
    <property type="match status" value="1"/>
</dbReference>
<dbReference type="InterPro" id="IPR044855">
    <property type="entry name" value="CoA-Trfase_III_dom3_sf"/>
</dbReference>
<sequence>MNAGALSGITVLDLSRLLPGPWCTMMLADHGARVIAVEDPRYEIEGAFPDIVNRNKEHISLNLKSEEGRDIFMTLATQADVVVEGFRPGVTDRLGVGYEQVKAVKPDIVYCSISGYGQTGPNRDTPGHDVNYLSTAGALSLIGTQEGPPSIPGFQLADIAGGSQNAVSGILLALFHRERTGHGQHVDISITDGTLALMHLVLNLSQETGQAAKRADGLLSHRYAFYNTYETKDGKYLALGALEPKFWIAFCRLTGLTRYESLQFDDEKREEIIAAVSGLFKGKTLAEWVEALGDKDICWTPVKSLSEAMDSELFKSRKMVVESQNRHGNPIQTIGVPVKLSETPGSVRTAPFTFGKDTVRILTELGLSETNINALKEKKVIR</sequence>
<keyword evidence="1" id="KW-0808">Transferase</keyword>
<evidence type="ECO:0000313" key="1">
    <source>
        <dbReference type="EMBL" id="BCS97241.1"/>
    </source>
</evidence>
<dbReference type="Pfam" id="PF02515">
    <property type="entry name" value="CoA_transf_3"/>
    <property type="match status" value="1"/>
</dbReference>
<dbReference type="RefSeq" id="WP_236888673.1">
    <property type="nucleotide sequence ID" value="NZ_AP024488.1"/>
</dbReference>
<dbReference type="SUPFAM" id="SSF89796">
    <property type="entry name" value="CoA-transferase family III (CaiB/BaiF)"/>
    <property type="match status" value="1"/>
</dbReference>
<proteinExistence type="predicted"/>
<dbReference type="InterPro" id="IPR023606">
    <property type="entry name" value="CoA-Trfase_III_dom_1_sf"/>
</dbReference>
<gene>
    <name evidence="1" type="ORF">DSLASN_28730</name>
</gene>
<dbReference type="InterPro" id="IPR050509">
    <property type="entry name" value="CoA-transferase_III"/>
</dbReference>
<evidence type="ECO:0000313" key="2">
    <source>
        <dbReference type="Proteomes" id="UP001320148"/>
    </source>
</evidence>
<keyword evidence="2" id="KW-1185">Reference proteome</keyword>
<dbReference type="Gene3D" id="3.40.50.10540">
    <property type="entry name" value="Crotonobetainyl-coa:carnitine coa-transferase, domain 1"/>
    <property type="match status" value="1"/>
</dbReference>
<protein>
    <submittedName>
        <fullName evidence="1">CoA transferase</fullName>
    </submittedName>
</protein>
<organism evidence="1 2">
    <name type="scientific">Desulfoluna limicola</name>
    <dbReference type="NCBI Taxonomy" id="2810562"/>
    <lineage>
        <taxon>Bacteria</taxon>
        <taxon>Pseudomonadati</taxon>
        <taxon>Thermodesulfobacteriota</taxon>
        <taxon>Desulfobacteria</taxon>
        <taxon>Desulfobacterales</taxon>
        <taxon>Desulfolunaceae</taxon>
        <taxon>Desulfoluna</taxon>
    </lineage>
</organism>